<dbReference type="Gene3D" id="3.40.50.10740">
    <property type="entry name" value="Class I glutamine amidotransferase-like"/>
    <property type="match status" value="1"/>
</dbReference>
<name>A0A9W6M1J9_9MICO</name>
<evidence type="ECO:0000256" key="2">
    <source>
        <dbReference type="ARBA" id="ARBA00022645"/>
    </source>
</evidence>
<dbReference type="InterPro" id="IPR040449">
    <property type="entry name" value="Peptidase_S66_N"/>
</dbReference>
<dbReference type="Gene3D" id="3.50.30.60">
    <property type="entry name" value="LD-carboxypeptidase A C-terminal domain-like"/>
    <property type="match status" value="1"/>
</dbReference>
<feature type="active site" description="Nucleophile" evidence="6">
    <location>
        <position position="112"/>
    </location>
</feature>
<dbReference type="EMBL" id="BSEN01000015">
    <property type="protein sequence ID" value="GLJ77804.1"/>
    <property type="molecule type" value="Genomic_DNA"/>
</dbReference>
<evidence type="ECO:0000259" key="8">
    <source>
        <dbReference type="Pfam" id="PF17676"/>
    </source>
</evidence>
<dbReference type="InterPro" id="IPR029062">
    <property type="entry name" value="Class_I_gatase-like"/>
</dbReference>
<dbReference type="SUPFAM" id="SSF141986">
    <property type="entry name" value="LD-carboxypeptidase A C-terminal domain-like"/>
    <property type="match status" value="1"/>
</dbReference>
<gene>
    <name evidence="9" type="primary">mccF</name>
    <name evidence="9" type="ORF">GCM10017584_33780</name>
</gene>
<comment type="caution">
    <text evidence="9">The sequence shown here is derived from an EMBL/GenBank/DDBJ whole genome shotgun (WGS) entry which is preliminary data.</text>
</comment>
<comment type="similarity">
    <text evidence="1">Belongs to the peptidase S66 family.</text>
</comment>
<evidence type="ECO:0000256" key="6">
    <source>
        <dbReference type="PIRSR" id="PIRSR028757-1"/>
    </source>
</evidence>
<dbReference type="InterPro" id="IPR027461">
    <property type="entry name" value="Carboxypeptidase_A_C_sf"/>
</dbReference>
<dbReference type="GO" id="GO:0004180">
    <property type="term" value="F:carboxypeptidase activity"/>
    <property type="evidence" value="ECO:0007669"/>
    <property type="project" value="UniProtKB-KW"/>
</dbReference>
<keyword evidence="10" id="KW-1185">Reference proteome</keyword>
<dbReference type="Pfam" id="PF17676">
    <property type="entry name" value="Peptidase_S66C"/>
    <property type="match status" value="1"/>
</dbReference>
<protein>
    <submittedName>
        <fullName evidence="9">LD-carboxypeptidase</fullName>
    </submittedName>
</protein>
<reference evidence="9" key="2">
    <citation type="submission" date="2023-01" db="EMBL/GenBank/DDBJ databases">
        <authorList>
            <person name="Sun Q."/>
            <person name="Evtushenko L."/>
        </authorList>
    </citation>
    <scope>NUCLEOTIDE SEQUENCE</scope>
    <source>
        <strain evidence="9">VKM Ac-1401</strain>
    </source>
</reference>
<dbReference type="PANTHER" id="PTHR30237">
    <property type="entry name" value="MURAMOYLTETRAPEPTIDE CARBOXYPEPTIDASE"/>
    <property type="match status" value="1"/>
</dbReference>
<keyword evidence="3" id="KW-0645">Protease</keyword>
<accession>A0A9W6M1J9</accession>
<dbReference type="Pfam" id="PF02016">
    <property type="entry name" value="Peptidase_S66"/>
    <property type="match status" value="1"/>
</dbReference>
<keyword evidence="4" id="KW-0378">Hydrolase</keyword>
<evidence type="ECO:0000313" key="9">
    <source>
        <dbReference type="EMBL" id="GLJ77804.1"/>
    </source>
</evidence>
<evidence type="ECO:0000313" key="10">
    <source>
        <dbReference type="Proteomes" id="UP001142372"/>
    </source>
</evidence>
<dbReference type="InterPro" id="IPR027478">
    <property type="entry name" value="LdcA_N"/>
</dbReference>
<dbReference type="PANTHER" id="PTHR30237:SF2">
    <property type="entry name" value="MUREIN TETRAPEPTIDE CARBOXYPEPTIDASE"/>
    <property type="match status" value="1"/>
</dbReference>
<evidence type="ECO:0000256" key="3">
    <source>
        <dbReference type="ARBA" id="ARBA00022670"/>
    </source>
</evidence>
<dbReference type="InterPro" id="IPR003507">
    <property type="entry name" value="S66_fam"/>
</dbReference>
<proteinExistence type="inferred from homology"/>
<dbReference type="PIRSF" id="PIRSF028757">
    <property type="entry name" value="LD-carboxypeptidase"/>
    <property type="match status" value="1"/>
</dbReference>
<dbReference type="InterPro" id="IPR040921">
    <property type="entry name" value="Peptidase_S66C"/>
</dbReference>
<feature type="domain" description="LD-carboxypeptidase N-terminal" evidence="7">
    <location>
        <begin position="13"/>
        <end position="132"/>
    </location>
</feature>
<feature type="active site" description="Charge relay system" evidence="6">
    <location>
        <position position="298"/>
    </location>
</feature>
<evidence type="ECO:0000259" key="7">
    <source>
        <dbReference type="Pfam" id="PF02016"/>
    </source>
</evidence>
<keyword evidence="5" id="KW-0720">Serine protease</keyword>
<evidence type="ECO:0000256" key="4">
    <source>
        <dbReference type="ARBA" id="ARBA00022801"/>
    </source>
</evidence>
<organism evidence="9 10">
    <name type="scientific">Leifsonia poae</name>
    <dbReference type="NCBI Taxonomy" id="110933"/>
    <lineage>
        <taxon>Bacteria</taxon>
        <taxon>Bacillati</taxon>
        <taxon>Actinomycetota</taxon>
        <taxon>Actinomycetes</taxon>
        <taxon>Micrococcales</taxon>
        <taxon>Microbacteriaceae</taxon>
        <taxon>Leifsonia</taxon>
    </lineage>
</organism>
<evidence type="ECO:0000256" key="5">
    <source>
        <dbReference type="ARBA" id="ARBA00022825"/>
    </source>
</evidence>
<feature type="active site" description="Charge relay system" evidence="6">
    <location>
        <position position="232"/>
    </location>
</feature>
<sequence>MRYPRPLVPGDTIGITATSSGVETAFEGRLEAAVSVLRGRGFEVELGECLLGAGHISASAPERAAEFMRMMLDPRIRAIVPPWGGETGIDLLSLLDFDALAGAEPTWYAGYSDTSTLLTPLTLLTGSASLHGGNLMDVTESLPAGLSSWLDVASLPAGAADAGVSASAGAGAVVRQSSPTGGWSRLGSGSGPVEVTGRMIGGCIETLANVAGTPFASREAIRALGPTIVYVEACEDGAYSICRQLHGMRLAGFFDTAVAVLVGRTSAPDSKTLTQREAVVDALGMLGLPIIADVEIGHAGPQLTVVNGAVGRLVLDGGTQVLEQTLA</sequence>
<reference evidence="9" key="1">
    <citation type="journal article" date="2014" name="Int. J. Syst. Evol. Microbiol.">
        <title>Complete genome sequence of Corynebacterium casei LMG S-19264T (=DSM 44701T), isolated from a smear-ripened cheese.</title>
        <authorList>
            <consortium name="US DOE Joint Genome Institute (JGI-PGF)"/>
            <person name="Walter F."/>
            <person name="Albersmeier A."/>
            <person name="Kalinowski J."/>
            <person name="Ruckert C."/>
        </authorList>
    </citation>
    <scope>NUCLEOTIDE SEQUENCE</scope>
    <source>
        <strain evidence="9">VKM Ac-1401</strain>
    </source>
</reference>
<dbReference type="AlphaFoldDB" id="A0A9W6M1J9"/>
<feature type="domain" description="LD-carboxypeptidase C-terminal" evidence="8">
    <location>
        <begin position="196"/>
        <end position="311"/>
    </location>
</feature>
<dbReference type="GO" id="GO:0008236">
    <property type="term" value="F:serine-type peptidase activity"/>
    <property type="evidence" value="ECO:0007669"/>
    <property type="project" value="UniProtKB-KW"/>
</dbReference>
<dbReference type="SUPFAM" id="SSF52317">
    <property type="entry name" value="Class I glutamine amidotransferase-like"/>
    <property type="match status" value="1"/>
</dbReference>
<evidence type="ECO:0000256" key="1">
    <source>
        <dbReference type="ARBA" id="ARBA00010233"/>
    </source>
</evidence>
<dbReference type="Proteomes" id="UP001142372">
    <property type="component" value="Unassembled WGS sequence"/>
</dbReference>
<dbReference type="RefSeq" id="WP_271178415.1">
    <property type="nucleotide sequence ID" value="NZ_BAAAJO010000003.1"/>
</dbReference>
<dbReference type="CDD" id="cd07062">
    <property type="entry name" value="Peptidase_S66_mccF_like"/>
    <property type="match status" value="1"/>
</dbReference>
<dbReference type="GO" id="GO:0006508">
    <property type="term" value="P:proteolysis"/>
    <property type="evidence" value="ECO:0007669"/>
    <property type="project" value="UniProtKB-KW"/>
</dbReference>
<keyword evidence="2" id="KW-0121">Carboxypeptidase</keyword>